<protein>
    <recommendedName>
        <fullName evidence="3">DUF2922 domain-containing protein</fullName>
    </recommendedName>
</protein>
<keyword evidence="2" id="KW-1185">Reference proteome</keyword>
<name>A0ABT9Z4Z9_9BACI</name>
<dbReference type="Proteomes" id="UP001232245">
    <property type="component" value="Unassembled WGS sequence"/>
</dbReference>
<accession>A0ABT9Z4Z9</accession>
<dbReference type="EMBL" id="JAUSTZ010000008">
    <property type="protein sequence ID" value="MDQ0227335.1"/>
    <property type="molecule type" value="Genomic_DNA"/>
</dbReference>
<proteinExistence type="predicted"/>
<dbReference type="RefSeq" id="WP_095303286.1">
    <property type="nucleotide sequence ID" value="NZ_CADEPK010000299.1"/>
</dbReference>
<reference evidence="1 2" key="1">
    <citation type="submission" date="2023-07" db="EMBL/GenBank/DDBJ databases">
        <title>Genomic Encyclopedia of Type Strains, Phase IV (KMG-IV): sequencing the most valuable type-strain genomes for metagenomic binning, comparative biology and taxonomic classification.</title>
        <authorList>
            <person name="Goeker M."/>
        </authorList>
    </citation>
    <scope>NUCLEOTIDE SEQUENCE [LARGE SCALE GENOMIC DNA]</scope>
    <source>
        <strain evidence="1 2">DSM 17723</strain>
    </source>
</reference>
<evidence type="ECO:0008006" key="3">
    <source>
        <dbReference type="Google" id="ProtNLM"/>
    </source>
</evidence>
<sequence length="72" mass="7769">MAKTLELQFLNTAGKTVKISIDSPAEPVDQAALNTAMDEILASNVFVSKDGDYVTKKGARIVERNVTDIALM</sequence>
<evidence type="ECO:0000313" key="2">
    <source>
        <dbReference type="Proteomes" id="UP001232245"/>
    </source>
</evidence>
<organism evidence="1 2">
    <name type="scientific">Metabacillus niabensis</name>
    <dbReference type="NCBI Taxonomy" id="324854"/>
    <lineage>
        <taxon>Bacteria</taxon>
        <taxon>Bacillati</taxon>
        <taxon>Bacillota</taxon>
        <taxon>Bacilli</taxon>
        <taxon>Bacillales</taxon>
        <taxon>Bacillaceae</taxon>
        <taxon>Metabacillus</taxon>
    </lineage>
</organism>
<evidence type="ECO:0000313" key="1">
    <source>
        <dbReference type="EMBL" id="MDQ0227335.1"/>
    </source>
</evidence>
<dbReference type="Pfam" id="PF11148">
    <property type="entry name" value="DUF2922"/>
    <property type="match status" value="1"/>
</dbReference>
<gene>
    <name evidence="1" type="ORF">J2S02_003680</name>
</gene>
<comment type="caution">
    <text evidence="1">The sequence shown here is derived from an EMBL/GenBank/DDBJ whole genome shotgun (WGS) entry which is preliminary data.</text>
</comment>
<dbReference type="InterPro" id="IPR021321">
    <property type="entry name" value="DUF2922"/>
</dbReference>